<feature type="signal peptide" evidence="3">
    <location>
        <begin position="1"/>
        <end position="30"/>
    </location>
</feature>
<evidence type="ECO:0000256" key="3">
    <source>
        <dbReference type="SAM" id="SignalP"/>
    </source>
</evidence>
<evidence type="ECO:0000256" key="1">
    <source>
        <dbReference type="ARBA" id="ARBA00004613"/>
    </source>
</evidence>
<gene>
    <name evidence="4" type="ORF">MSEDJ_06370</name>
</gene>
<protein>
    <recommendedName>
        <fullName evidence="6">MPT51/MPB51 antigen</fullName>
    </recommendedName>
</protein>
<dbReference type="InterPro" id="IPR050583">
    <property type="entry name" value="Mycobacterial_A85_antigen"/>
</dbReference>
<dbReference type="Gene3D" id="3.40.50.1820">
    <property type="entry name" value="alpha/beta hydrolase"/>
    <property type="match status" value="1"/>
</dbReference>
<dbReference type="PANTHER" id="PTHR48098:SF1">
    <property type="entry name" value="DIACYLGLYCEROL ACYLTRANSFERASE_MYCOLYLTRANSFERASE AG85A"/>
    <property type="match status" value="1"/>
</dbReference>
<dbReference type="InterPro" id="IPR000801">
    <property type="entry name" value="Esterase-like"/>
</dbReference>
<dbReference type="InterPro" id="IPR029058">
    <property type="entry name" value="AB_hydrolase_fold"/>
</dbReference>
<evidence type="ECO:0000313" key="4">
    <source>
        <dbReference type="EMBL" id="BBY26541.1"/>
    </source>
</evidence>
<accession>A0A7I7QJR7</accession>
<reference evidence="4 5" key="1">
    <citation type="journal article" date="2019" name="Emerg. Microbes Infect.">
        <title>Comprehensive subspecies identification of 175 nontuberculous mycobacteria species based on 7547 genomic profiles.</title>
        <authorList>
            <person name="Matsumoto Y."/>
            <person name="Kinjo T."/>
            <person name="Motooka D."/>
            <person name="Nabeya D."/>
            <person name="Jung N."/>
            <person name="Uechi K."/>
            <person name="Horii T."/>
            <person name="Iida T."/>
            <person name="Fujita J."/>
            <person name="Nakamura S."/>
        </authorList>
    </citation>
    <scope>NUCLEOTIDE SEQUENCE [LARGE SCALE GENOMIC DNA]</scope>
    <source>
        <strain evidence="4 5">JCM 17899</strain>
    </source>
</reference>
<name>A0A7I7QJR7_9MYCO</name>
<keyword evidence="5" id="KW-1185">Reference proteome</keyword>
<dbReference type="AlphaFoldDB" id="A0A7I7QJR7"/>
<keyword evidence="3" id="KW-0732">Signal</keyword>
<evidence type="ECO:0000256" key="2">
    <source>
        <dbReference type="ARBA" id="ARBA00022525"/>
    </source>
</evidence>
<dbReference type="KEGG" id="msei:MSEDJ_06370"/>
<sequence length="296" mass="31098">MTMRSVLSRTVCALALLTGLVLATPQSAGAAGPEMLMVPSAAMGRDIPVAFQGGGPHAVVLLDAFNAAPDVSNWVTAGNAMNTLAGTGISVVAPAGGAWSMYTNWEQDGSRQWETFLSSELPDWLAANKGLAPGGHGIVGAAQGGFGAVAMATFHPDRYRFAGSLSGFLSPERTGYDGAITAGLAQYGGVDIRNMWGLPQLGRWKWHSPNVHAQLLANSNTRLWIFSPATTTCSDPAAMIGFCDQAQGTNRFFYQSYRTAGGHNAHFDFPPGGQHDWGTWAPQLAAMAGELVATIK</sequence>
<comment type="subcellular location">
    <subcellularLocation>
        <location evidence="1">Secreted</location>
    </subcellularLocation>
</comment>
<feature type="chain" id="PRO_5029583637" description="MPT51/MPB51 antigen" evidence="3">
    <location>
        <begin position="31"/>
        <end position="296"/>
    </location>
</feature>
<dbReference type="EMBL" id="AP022588">
    <property type="protein sequence ID" value="BBY26541.1"/>
    <property type="molecule type" value="Genomic_DNA"/>
</dbReference>
<dbReference type="GO" id="GO:0016747">
    <property type="term" value="F:acyltransferase activity, transferring groups other than amino-acyl groups"/>
    <property type="evidence" value="ECO:0007669"/>
    <property type="project" value="TreeGrafter"/>
</dbReference>
<evidence type="ECO:0000313" key="5">
    <source>
        <dbReference type="Proteomes" id="UP000467193"/>
    </source>
</evidence>
<evidence type="ECO:0008006" key="6">
    <source>
        <dbReference type="Google" id="ProtNLM"/>
    </source>
</evidence>
<organism evidence="4 5">
    <name type="scientific">Mycolicibacterium sediminis</name>
    <dbReference type="NCBI Taxonomy" id="1286180"/>
    <lineage>
        <taxon>Bacteria</taxon>
        <taxon>Bacillati</taxon>
        <taxon>Actinomycetota</taxon>
        <taxon>Actinomycetes</taxon>
        <taxon>Mycobacteriales</taxon>
        <taxon>Mycobacteriaceae</taxon>
        <taxon>Mycolicibacterium</taxon>
    </lineage>
</organism>
<dbReference type="GO" id="GO:0005576">
    <property type="term" value="C:extracellular region"/>
    <property type="evidence" value="ECO:0007669"/>
    <property type="project" value="UniProtKB-SubCell"/>
</dbReference>
<dbReference type="Pfam" id="PF00756">
    <property type="entry name" value="Esterase"/>
    <property type="match status" value="1"/>
</dbReference>
<keyword evidence="2" id="KW-0964">Secreted</keyword>
<dbReference type="Proteomes" id="UP000467193">
    <property type="component" value="Chromosome"/>
</dbReference>
<dbReference type="SUPFAM" id="SSF53474">
    <property type="entry name" value="alpha/beta-Hydrolases"/>
    <property type="match status" value="1"/>
</dbReference>
<proteinExistence type="predicted"/>
<dbReference type="PANTHER" id="PTHR48098">
    <property type="entry name" value="ENTEROCHELIN ESTERASE-RELATED"/>
    <property type="match status" value="1"/>
</dbReference>